<dbReference type="PATRIC" id="fig|118110.3.peg.483"/>
<dbReference type="NCBIfam" id="NF001238">
    <property type="entry name" value="PRK00211.1"/>
    <property type="match status" value="1"/>
</dbReference>
<protein>
    <submittedName>
        <fullName evidence="2">Uncharacterized protein</fullName>
    </submittedName>
</protein>
<dbReference type="InterPro" id="IPR003787">
    <property type="entry name" value="Sulphur_relay_DsrE/F-like"/>
</dbReference>
<name>A0A172WE62_BUCSC</name>
<dbReference type="AlphaFoldDB" id="A0A172WE62"/>
<dbReference type="RefSeq" id="WP_075474357.1">
    <property type="nucleotide sequence ID" value="NZ_CP011299.1"/>
</dbReference>
<accession>A0A172WE62</accession>
<dbReference type="Gene3D" id="3.40.1260.10">
    <property type="entry name" value="DsrEFH-like"/>
    <property type="match status" value="1"/>
</dbReference>
<dbReference type="InterPro" id="IPR017462">
    <property type="entry name" value="Sulphur_relay_TusC/DsrF"/>
</dbReference>
<dbReference type="SUPFAM" id="SSF75169">
    <property type="entry name" value="DsrEFH-like"/>
    <property type="match status" value="1"/>
</dbReference>
<comment type="similarity">
    <text evidence="1">Belongs to the DsrF/TusC family.</text>
</comment>
<reference evidence="2 3" key="1">
    <citation type="submission" date="2015-04" db="EMBL/GenBank/DDBJ databases">
        <title>Buchnera aphidicola assembly.</title>
        <authorList>
            <person name="Zhang Y."/>
        </authorList>
    </citation>
    <scope>NUCLEOTIDE SEQUENCE [LARGE SCALE GENOMIC DNA]</scope>
    <source>
        <strain evidence="2 3">SC</strain>
    </source>
</reference>
<sequence>MKNIAFVFSRVPHGTSLSREGLDSVLSISTINQNVSIFFIGDGVFQLMKCQCPEHILSRNYTASFGILPLFKINKFYYCKSSLIERGLSYKRDFLLKVFFINRKCIRKKLNNYDLIINF</sequence>
<dbReference type="Proteomes" id="UP000077654">
    <property type="component" value="Chromosome"/>
</dbReference>
<dbReference type="Pfam" id="PF02635">
    <property type="entry name" value="DsrE"/>
    <property type="match status" value="1"/>
</dbReference>
<evidence type="ECO:0000313" key="3">
    <source>
        <dbReference type="Proteomes" id="UP000077654"/>
    </source>
</evidence>
<evidence type="ECO:0000256" key="1">
    <source>
        <dbReference type="ARBA" id="ARBA00005996"/>
    </source>
</evidence>
<dbReference type="STRING" id="118110.XW81_02440"/>
<proteinExistence type="inferred from homology"/>
<keyword evidence="3" id="KW-1185">Reference proteome</keyword>
<organism evidence="2 3">
    <name type="scientific">Buchnera aphidicola subsp. Schlechtendalia chinensis</name>
    <dbReference type="NCBI Taxonomy" id="118110"/>
    <lineage>
        <taxon>Bacteria</taxon>
        <taxon>Pseudomonadati</taxon>
        <taxon>Pseudomonadota</taxon>
        <taxon>Gammaproteobacteria</taxon>
        <taxon>Enterobacterales</taxon>
        <taxon>Erwiniaceae</taxon>
        <taxon>Buchnera</taxon>
    </lineage>
</organism>
<dbReference type="NCBIfam" id="TIGR03010">
    <property type="entry name" value="sulf_tusC_dsrF"/>
    <property type="match status" value="1"/>
</dbReference>
<dbReference type="PANTHER" id="PTHR38780:SF1">
    <property type="entry name" value="PROTEIN TUSC"/>
    <property type="match status" value="1"/>
</dbReference>
<dbReference type="EMBL" id="CP011299">
    <property type="protein sequence ID" value="ANF17232.1"/>
    <property type="molecule type" value="Genomic_DNA"/>
</dbReference>
<dbReference type="OrthoDB" id="9789418at2"/>
<dbReference type="PANTHER" id="PTHR38780">
    <property type="entry name" value="PROTEIN TUSC"/>
    <property type="match status" value="1"/>
</dbReference>
<evidence type="ECO:0000313" key="2">
    <source>
        <dbReference type="EMBL" id="ANF17232.1"/>
    </source>
</evidence>
<gene>
    <name evidence="2" type="ORF">XW81_02440</name>
</gene>
<dbReference type="InterPro" id="IPR027396">
    <property type="entry name" value="DsrEFH-like"/>
</dbReference>